<dbReference type="RefSeq" id="WP_203367579.1">
    <property type="nucleotide sequence ID" value="NZ_WSFT01000053.1"/>
</dbReference>
<protein>
    <submittedName>
        <fullName evidence="1">Uncharacterized protein</fullName>
    </submittedName>
</protein>
<dbReference type="AlphaFoldDB" id="A0A942V4B6"/>
<evidence type="ECO:0000313" key="1">
    <source>
        <dbReference type="EMBL" id="MBS4539657.1"/>
    </source>
</evidence>
<organism evidence="1 2">
    <name type="scientific">Anaeromonas frigoriresistens</name>
    <dbReference type="NCBI Taxonomy" id="2683708"/>
    <lineage>
        <taxon>Bacteria</taxon>
        <taxon>Bacillati</taxon>
        <taxon>Bacillota</taxon>
        <taxon>Tissierellia</taxon>
        <taxon>Tissierellales</taxon>
        <taxon>Thermohalobacteraceae</taxon>
        <taxon>Anaeromonas</taxon>
    </lineage>
</organism>
<evidence type="ECO:0000313" key="2">
    <source>
        <dbReference type="Proteomes" id="UP000724672"/>
    </source>
</evidence>
<comment type="caution">
    <text evidence="1">The sequence shown here is derived from an EMBL/GenBank/DDBJ whole genome shotgun (WGS) entry which is preliminary data.</text>
</comment>
<accession>A0A942V4B6</accession>
<proteinExistence type="predicted"/>
<reference evidence="1" key="1">
    <citation type="submission" date="2019-12" db="EMBL/GenBank/DDBJ databases">
        <title>Clostridiaceae gen. nov. sp. nov., isolated from sediment in Xinjiang, China.</title>
        <authorList>
            <person name="Zhang R."/>
        </authorList>
    </citation>
    <scope>NUCLEOTIDE SEQUENCE</scope>
    <source>
        <strain evidence="1">D2Q-11</strain>
    </source>
</reference>
<gene>
    <name evidence="1" type="ORF">GOQ27_14375</name>
</gene>
<name>A0A942V4B6_9FIRM</name>
<sequence>MRKQMAFYMTQKSSKQLDEIQKIFEEKEGKVTKAYILNQSINKYYDYIIDFYNLDKKSEE</sequence>
<dbReference type="Proteomes" id="UP000724672">
    <property type="component" value="Unassembled WGS sequence"/>
</dbReference>
<keyword evidence="2" id="KW-1185">Reference proteome</keyword>
<dbReference type="EMBL" id="WSFT01000053">
    <property type="protein sequence ID" value="MBS4539657.1"/>
    <property type="molecule type" value="Genomic_DNA"/>
</dbReference>